<proteinExistence type="predicted"/>
<dbReference type="Proteomes" id="UP001144471">
    <property type="component" value="Unassembled WGS sequence"/>
</dbReference>
<name>A0A9W6LN10_9FUSO</name>
<comment type="caution">
    <text evidence="1">The sequence shown here is derived from an EMBL/GenBank/DDBJ whole genome shotgun (WGS) entry which is preliminary data.</text>
</comment>
<protein>
    <submittedName>
        <fullName evidence="1">Uncharacterized protein</fullName>
    </submittedName>
</protein>
<gene>
    <name evidence="1" type="ORF">PM10SUCC1_23800</name>
</gene>
<dbReference type="RefSeq" id="WP_281836244.1">
    <property type="nucleotide sequence ID" value="NZ_BSDY01000011.1"/>
</dbReference>
<keyword evidence="2" id="KW-1185">Reference proteome</keyword>
<organism evidence="1 2">
    <name type="scientific">Propionigenium maris DSM 9537</name>
    <dbReference type="NCBI Taxonomy" id="1123000"/>
    <lineage>
        <taxon>Bacteria</taxon>
        <taxon>Fusobacteriati</taxon>
        <taxon>Fusobacteriota</taxon>
        <taxon>Fusobacteriia</taxon>
        <taxon>Fusobacteriales</taxon>
        <taxon>Fusobacteriaceae</taxon>
        <taxon>Propionigenium</taxon>
    </lineage>
</organism>
<reference evidence="1" key="1">
    <citation type="submission" date="2022-12" db="EMBL/GenBank/DDBJ databases">
        <title>Reference genome sequencing for broad-spectrum identification of bacterial and archaeal isolates by mass spectrometry.</title>
        <authorList>
            <person name="Sekiguchi Y."/>
            <person name="Tourlousse D.M."/>
        </authorList>
    </citation>
    <scope>NUCLEOTIDE SEQUENCE</scope>
    <source>
        <strain evidence="1">10succ1</strain>
    </source>
</reference>
<evidence type="ECO:0000313" key="1">
    <source>
        <dbReference type="EMBL" id="GLI56866.1"/>
    </source>
</evidence>
<dbReference type="EMBL" id="BSDY01000011">
    <property type="protein sequence ID" value="GLI56866.1"/>
    <property type="molecule type" value="Genomic_DNA"/>
</dbReference>
<dbReference type="AlphaFoldDB" id="A0A9W6LN10"/>
<sequence>MGVLKIVILAGIAYLYWENHKKRSTLAWDYDLRKKVSWILAADFRAKDEEIMDFFTHKTYKKYLKSYKGEKFLSKEQVDELGKAYIQYLKVKKGQ</sequence>
<accession>A0A9W6LN10</accession>
<evidence type="ECO:0000313" key="2">
    <source>
        <dbReference type="Proteomes" id="UP001144471"/>
    </source>
</evidence>